<proteinExistence type="predicted"/>
<keyword evidence="1" id="KW-0732">Signal</keyword>
<sequence>MRKPIRLLLASGAVTAALLAAAPPAQATVVTFSSGHLDLVDIAYEAGELELGVHDEDNDVEYATDDVKILVKRQAKVTVPNDPAFGFLGTPGVSKVWILPEIQNTDLIWPGIAAEEIEPGTFTADALTLTVQSVSGPGQLAIYTENAVGQPTILADSGDGLPDTIALTAGDHLHANWAFDRAGTYCITFRATGTLAATGQQVTSEAATLRVVVKE</sequence>
<protein>
    <recommendedName>
        <fullName evidence="4">Surface-anchored protein</fullName>
    </recommendedName>
</protein>
<dbReference type="NCBIfam" id="TIGR03769">
    <property type="entry name" value="P_ac_wall_RPT"/>
    <property type="match status" value="1"/>
</dbReference>
<organism evidence="2 3">
    <name type="scientific">Micromonospora thermarum</name>
    <dbReference type="NCBI Taxonomy" id="2720024"/>
    <lineage>
        <taxon>Bacteria</taxon>
        <taxon>Bacillati</taxon>
        <taxon>Actinomycetota</taxon>
        <taxon>Actinomycetes</taxon>
        <taxon>Micromonosporales</taxon>
        <taxon>Micromonosporaceae</taxon>
        <taxon>Micromonospora</taxon>
    </lineage>
</organism>
<dbReference type="Proteomes" id="UP000783871">
    <property type="component" value="Unassembled WGS sequence"/>
</dbReference>
<evidence type="ECO:0000313" key="2">
    <source>
        <dbReference type="EMBL" id="NJP35585.1"/>
    </source>
</evidence>
<evidence type="ECO:0000313" key="3">
    <source>
        <dbReference type="Proteomes" id="UP000783871"/>
    </source>
</evidence>
<name>A0ABX0ZIG8_9ACTN</name>
<dbReference type="RefSeq" id="WP_168003901.1">
    <property type="nucleotide sequence ID" value="NZ_JAATEO010000046.1"/>
</dbReference>
<keyword evidence="3" id="KW-1185">Reference proteome</keyword>
<comment type="caution">
    <text evidence="2">The sequence shown here is derived from an EMBL/GenBank/DDBJ whole genome shotgun (WGS) entry which is preliminary data.</text>
</comment>
<feature type="chain" id="PRO_5047032936" description="Surface-anchored protein" evidence="1">
    <location>
        <begin position="28"/>
        <end position="215"/>
    </location>
</feature>
<dbReference type="InterPro" id="IPR022435">
    <property type="entry name" value="Surface-anchored_actinobac"/>
</dbReference>
<dbReference type="NCBIfam" id="NF038134">
    <property type="entry name" value="choice_anch_M"/>
    <property type="match status" value="1"/>
</dbReference>
<gene>
    <name evidence="2" type="ORF">HCJ94_27355</name>
</gene>
<evidence type="ECO:0008006" key="4">
    <source>
        <dbReference type="Google" id="ProtNLM"/>
    </source>
</evidence>
<accession>A0ABX0ZIG8</accession>
<dbReference type="EMBL" id="JAATEO010000046">
    <property type="protein sequence ID" value="NJP35585.1"/>
    <property type="molecule type" value="Genomic_DNA"/>
</dbReference>
<reference evidence="2 3" key="1">
    <citation type="submission" date="2020-03" db="EMBL/GenBank/DDBJ databases">
        <title>WGS of actinomycetes isolated from Thailand.</title>
        <authorList>
            <person name="Thawai C."/>
        </authorList>
    </citation>
    <scope>NUCLEOTIDE SEQUENCE [LARGE SCALE GENOMIC DNA]</scope>
    <source>
        <strain evidence="2 3">HSS6-12</strain>
    </source>
</reference>
<feature type="signal peptide" evidence="1">
    <location>
        <begin position="1"/>
        <end position="27"/>
    </location>
</feature>
<evidence type="ECO:0000256" key="1">
    <source>
        <dbReference type="SAM" id="SignalP"/>
    </source>
</evidence>